<dbReference type="Gene3D" id="3.10.450.530">
    <property type="entry name" value="Ribonuclease toxin, BrnT, of type II toxin-antitoxin system"/>
    <property type="match status" value="1"/>
</dbReference>
<organism evidence="1 2">
    <name type="scientific">Thiothrix litoralis</name>
    <dbReference type="NCBI Taxonomy" id="2891210"/>
    <lineage>
        <taxon>Bacteria</taxon>
        <taxon>Pseudomonadati</taxon>
        <taxon>Pseudomonadota</taxon>
        <taxon>Gammaproteobacteria</taxon>
        <taxon>Thiotrichales</taxon>
        <taxon>Thiotrichaceae</taxon>
        <taxon>Thiothrix</taxon>
    </lineage>
</organism>
<protein>
    <submittedName>
        <fullName evidence="1">BrnT family toxin</fullName>
    </submittedName>
</protein>
<name>A0ABX7WU95_9GAMM</name>
<dbReference type="Proteomes" id="UP000672039">
    <property type="component" value="Chromosome"/>
</dbReference>
<evidence type="ECO:0000313" key="2">
    <source>
        <dbReference type="Proteomes" id="UP000672039"/>
    </source>
</evidence>
<dbReference type="RefSeq" id="WP_210223562.1">
    <property type="nucleotide sequence ID" value="NZ_CP072801.1"/>
</dbReference>
<keyword evidence="2" id="KW-1185">Reference proteome</keyword>
<accession>A0ABX7WU95</accession>
<proteinExistence type="predicted"/>
<dbReference type="InterPro" id="IPR038573">
    <property type="entry name" value="BrnT_sf"/>
</dbReference>
<gene>
    <name evidence="1" type="ORF">J9253_04920</name>
</gene>
<evidence type="ECO:0000313" key="1">
    <source>
        <dbReference type="EMBL" id="QTR47284.1"/>
    </source>
</evidence>
<sequence>MKYNFEWDPVKAKTNLKKHKISFEEAAEVFLDPLHLTIPDDEHSDTEERWVTLGNTKAHKVHLVVHTFLTYYDDQVTIRIISARPATRHEQRQYEDLG</sequence>
<reference evidence="1 2" key="1">
    <citation type="submission" date="2021-04" db="EMBL/GenBank/DDBJ databases">
        <title>Genomics, taxonomy and metabolism of representatives of sulfur bacteria of the genus Thiothrix: Thiothrix fructosivorans QT, Thiothrix unzii A1T and three new species, Thiothrix subterranea sp. nov., Thiothrix litoralis sp. nov. and 'Candidatus Thiothrix anitrata' sp. nov.</title>
        <authorList>
            <person name="Ravin N.V."/>
            <person name="Smolyakov D."/>
            <person name="Rudenko T.S."/>
            <person name="Mardanov A.V."/>
            <person name="Beletsky A.V."/>
            <person name="Markov N.D."/>
            <person name="Fomenkov A.I."/>
            <person name="Roberts R.J."/>
            <person name="Karnachuk O.V."/>
            <person name="Novikov A."/>
            <person name="Grabovich M.Y."/>
        </authorList>
    </citation>
    <scope>NUCLEOTIDE SEQUENCE [LARGE SCALE GENOMIC DNA]</scope>
    <source>
        <strain evidence="1 2">AS</strain>
    </source>
</reference>
<dbReference type="EMBL" id="CP072801">
    <property type="protein sequence ID" value="QTR47284.1"/>
    <property type="molecule type" value="Genomic_DNA"/>
</dbReference>
<dbReference type="InterPro" id="IPR007460">
    <property type="entry name" value="BrnT_toxin"/>
</dbReference>
<dbReference type="Pfam" id="PF04365">
    <property type="entry name" value="BrnT_toxin"/>
    <property type="match status" value="1"/>
</dbReference>